<keyword evidence="3" id="KW-1185">Reference proteome</keyword>
<dbReference type="AlphaFoldDB" id="A0A8X8ZBU0"/>
<dbReference type="Proteomes" id="UP000298416">
    <property type="component" value="Unassembled WGS sequence"/>
</dbReference>
<reference evidence="2" key="2">
    <citation type="submission" date="2020-08" db="EMBL/GenBank/DDBJ databases">
        <title>Plant Genome Project.</title>
        <authorList>
            <person name="Zhang R.-G."/>
        </authorList>
    </citation>
    <scope>NUCLEOTIDE SEQUENCE</scope>
    <source>
        <strain evidence="2">Huo1</strain>
        <tissue evidence="2">Leaf</tissue>
    </source>
</reference>
<feature type="chain" id="PRO_5036485761" description="Dirigent protein" evidence="1">
    <location>
        <begin position="24"/>
        <end position="174"/>
    </location>
</feature>
<name>A0A8X8ZBU0_SALSN</name>
<accession>A0A8X8ZBU0</accession>
<feature type="signal peptide" evidence="1">
    <location>
        <begin position="1"/>
        <end position="23"/>
    </location>
</feature>
<evidence type="ECO:0000256" key="1">
    <source>
        <dbReference type="SAM" id="SignalP"/>
    </source>
</evidence>
<evidence type="ECO:0008006" key="4">
    <source>
        <dbReference type="Google" id="ProtNLM"/>
    </source>
</evidence>
<comment type="caution">
    <text evidence="2">The sequence shown here is derived from an EMBL/GenBank/DDBJ whole genome shotgun (WGS) entry which is preliminary data.</text>
</comment>
<keyword evidence="1" id="KW-0732">Signal</keyword>
<evidence type="ECO:0000313" key="3">
    <source>
        <dbReference type="Proteomes" id="UP000298416"/>
    </source>
</evidence>
<sequence length="174" mass="18097">MPSYHKCMSIFLSSLVFYSLCLTLTYSAESLGGITLDFFHHYSIHSPSYDPSSTRFQRLRDVVDRSLSRKSSLTALHSTSTTKAIVAPISGLHGGEIATGGGGTADIVVVVGQECCPGGGCNVQSAGAFGRDRRCSGCPGNVGVDAGAEAVFELAVSNSPVDRRAAPFVASFGG</sequence>
<evidence type="ECO:0000313" key="2">
    <source>
        <dbReference type="EMBL" id="KAG6399462.1"/>
    </source>
</evidence>
<protein>
    <recommendedName>
        <fullName evidence="4">Dirigent protein</fullName>
    </recommendedName>
</protein>
<dbReference type="EMBL" id="PNBA02000015">
    <property type="protein sequence ID" value="KAG6399462.1"/>
    <property type="molecule type" value="Genomic_DNA"/>
</dbReference>
<organism evidence="2">
    <name type="scientific">Salvia splendens</name>
    <name type="common">Scarlet sage</name>
    <dbReference type="NCBI Taxonomy" id="180675"/>
    <lineage>
        <taxon>Eukaryota</taxon>
        <taxon>Viridiplantae</taxon>
        <taxon>Streptophyta</taxon>
        <taxon>Embryophyta</taxon>
        <taxon>Tracheophyta</taxon>
        <taxon>Spermatophyta</taxon>
        <taxon>Magnoliopsida</taxon>
        <taxon>eudicotyledons</taxon>
        <taxon>Gunneridae</taxon>
        <taxon>Pentapetalae</taxon>
        <taxon>asterids</taxon>
        <taxon>lamiids</taxon>
        <taxon>Lamiales</taxon>
        <taxon>Lamiaceae</taxon>
        <taxon>Nepetoideae</taxon>
        <taxon>Mentheae</taxon>
        <taxon>Salviinae</taxon>
        <taxon>Salvia</taxon>
        <taxon>Salvia subgen. Calosphace</taxon>
        <taxon>core Calosphace</taxon>
    </lineage>
</organism>
<gene>
    <name evidence="2" type="ORF">SASPL_140943</name>
</gene>
<reference evidence="2" key="1">
    <citation type="submission" date="2018-01" db="EMBL/GenBank/DDBJ databases">
        <authorList>
            <person name="Mao J.F."/>
        </authorList>
    </citation>
    <scope>NUCLEOTIDE SEQUENCE</scope>
    <source>
        <strain evidence="2">Huo1</strain>
        <tissue evidence="2">Leaf</tissue>
    </source>
</reference>
<proteinExistence type="predicted"/>